<dbReference type="Pfam" id="PF02738">
    <property type="entry name" value="MoCoBD_1"/>
    <property type="match status" value="1"/>
</dbReference>
<dbReference type="SMART" id="SM01008">
    <property type="entry name" value="Ald_Xan_dh_C"/>
    <property type="match status" value="1"/>
</dbReference>
<proteinExistence type="predicted"/>
<evidence type="ECO:0000256" key="1">
    <source>
        <dbReference type="ARBA" id="ARBA00022505"/>
    </source>
</evidence>
<evidence type="ECO:0000259" key="3">
    <source>
        <dbReference type="SMART" id="SM01008"/>
    </source>
</evidence>
<gene>
    <name evidence="4" type="ORF">SAMN02745225_01398</name>
</gene>
<feature type="domain" description="Aldehyde oxidase/xanthine dehydrogenase a/b hammerhead" evidence="3">
    <location>
        <begin position="18"/>
        <end position="128"/>
    </location>
</feature>
<dbReference type="SUPFAM" id="SSF56003">
    <property type="entry name" value="Molybdenum cofactor-binding domain"/>
    <property type="match status" value="1"/>
</dbReference>
<dbReference type="OrthoDB" id="135295at2"/>
<evidence type="ECO:0000256" key="2">
    <source>
        <dbReference type="ARBA" id="ARBA00023002"/>
    </source>
</evidence>
<organism evidence="4 5">
    <name type="scientific">Ferrithrix thermotolerans DSM 19514</name>
    <dbReference type="NCBI Taxonomy" id="1121881"/>
    <lineage>
        <taxon>Bacteria</taxon>
        <taxon>Bacillati</taxon>
        <taxon>Actinomycetota</taxon>
        <taxon>Acidimicrobiia</taxon>
        <taxon>Acidimicrobiales</taxon>
        <taxon>Acidimicrobiaceae</taxon>
        <taxon>Ferrithrix</taxon>
    </lineage>
</organism>
<dbReference type="AlphaFoldDB" id="A0A1M4VQ52"/>
<accession>A0A1M4VQ52</accession>
<evidence type="ECO:0000313" key="4">
    <source>
        <dbReference type="EMBL" id="SHE71166.1"/>
    </source>
</evidence>
<dbReference type="InterPro" id="IPR036856">
    <property type="entry name" value="Ald_Oxase/Xan_DH_a/b_sf"/>
</dbReference>
<dbReference type="InterPro" id="IPR000674">
    <property type="entry name" value="Ald_Oxase/Xan_DH_a/b"/>
</dbReference>
<dbReference type="Proteomes" id="UP000184295">
    <property type="component" value="Unassembled WGS sequence"/>
</dbReference>
<keyword evidence="2" id="KW-0560">Oxidoreductase</keyword>
<dbReference type="Pfam" id="PF20256">
    <property type="entry name" value="MoCoBD_2"/>
    <property type="match status" value="1"/>
</dbReference>
<sequence>MSILGNKVLRLEDPKLLSVGGEYVADLKREAMLYVSYVTSTVAHAKILEIDVTEAREISGVVAVYTADDVELAPMASMFRDKPAMNRPFLAKDRVRFVGEPVAMVVATSYEVAADAKEAIFIDYEPLPVVVDPEQAFSDEVVIYDEVGSNKVTTFGEITDDSFFDGSDVIVTLKLRNQRLAPAPLEVRAAMAYVDQDGRLVFYASTQTPHAVKAELSRSLSLDATQVHVITPDVGGGFGAKATQYPEEILLGWAALKLEKPVAWVETRSENMLGLGHGRAQVQTLTLGAKSDGTIVAYRADVIQDSGAYPNVGAFLPMLTKTMAPGIYKIPKVEFRSTSVVTNTTPIVSYRGAGRPEATEAIERALDVLARRLNLDPVEVRKVNLIPADEFPYNTPTGATYDVGDYLGAVEKLMERSDYESLRREQAERILHNATKRLGIGVSTYVEITNPFPSSEFGGVELTEGGGLLIRSGTSPHGQGHRTAWSMVASEIFGIPLEKIEVITGDTDVVPHGVGTFGSRSLQLGGAAVHEASVAALSMAKEVAAEMLEASPSDIVVSEDGSGLAVAGVPASKVSYAQIYEKASELGRKVAFETDFKAANSTFPFGAHLAVVEVDIETGKVKLLRFVAVDDAGKIVAPLLAEGQVHGGIAQGVAQALFEEFSYDPDGNPQTGNLADYTFISAAELPSFEVVHQETPTYLNPLGAKGIGESGTIGSTPAVHNAVLDALAPLGVEHIDMPLTPMRIWRAIVDSQG</sequence>
<reference evidence="5" key="1">
    <citation type="submission" date="2016-11" db="EMBL/GenBank/DDBJ databases">
        <authorList>
            <person name="Varghese N."/>
            <person name="Submissions S."/>
        </authorList>
    </citation>
    <scope>NUCLEOTIDE SEQUENCE [LARGE SCALE GENOMIC DNA]</scope>
    <source>
        <strain evidence="5">DSM 19514</strain>
    </source>
</reference>
<dbReference type="InterPro" id="IPR046867">
    <property type="entry name" value="AldOxase/xan_DH_MoCoBD2"/>
</dbReference>
<dbReference type="InterPro" id="IPR037165">
    <property type="entry name" value="AldOxase/xan_DH_Mopterin-bd_sf"/>
</dbReference>
<dbReference type="Pfam" id="PF01315">
    <property type="entry name" value="Ald_Xan_dh_C"/>
    <property type="match status" value="1"/>
</dbReference>
<dbReference type="InterPro" id="IPR016208">
    <property type="entry name" value="Ald_Oxase/xanthine_DH-like"/>
</dbReference>
<dbReference type="SUPFAM" id="SSF54665">
    <property type="entry name" value="CO dehydrogenase molybdoprotein N-domain-like"/>
    <property type="match status" value="1"/>
</dbReference>
<dbReference type="Gene3D" id="3.30.365.10">
    <property type="entry name" value="Aldehyde oxidase/xanthine dehydrogenase, molybdopterin binding domain"/>
    <property type="match status" value="4"/>
</dbReference>
<name>A0A1M4VQ52_9ACTN</name>
<dbReference type="PANTHER" id="PTHR11908:SF132">
    <property type="entry name" value="ALDEHYDE OXIDASE 1-RELATED"/>
    <property type="match status" value="1"/>
</dbReference>
<dbReference type="Gene3D" id="3.90.1170.50">
    <property type="entry name" value="Aldehyde oxidase/xanthine dehydrogenase, a/b hammerhead"/>
    <property type="match status" value="1"/>
</dbReference>
<keyword evidence="5" id="KW-1185">Reference proteome</keyword>
<dbReference type="RefSeq" id="WP_072790450.1">
    <property type="nucleotide sequence ID" value="NZ_FQUL01000018.1"/>
</dbReference>
<dbReference type="GO" id="GO:0005506">
    <property type="term" value="F:iron ion binding"/>
    <property type="evidence" value="ECO:0007669"/>
    <property type="project" value="InterPro"/>
</dbReference>
<dbReference type="InterPro" id="IPR008274">
    <property type="entry name" value="AldOxase/xan_DH_MoCoBD1"/>
</dbReference>
<evidence type="ECO:0000313" key="5">
    <source>
        <dbReference type="Proteomes" id="UP000184295"/>
    </source>
</evidence>
<protein>
    <submittedName>
        <fullName evidence="4">Carbon-monoxide dehydrogenase large subunit</fullName>
    </submittedName>
</protein>
<dbReference type="PANTHER" id="PTHR11908">
    <property type="entry name" value="XANTHINE DEHYDROGENASE"/>
    <property type="match status" value="1"/>
</dbReference>
<dbReference type="EMBL" id="FQUL01000018">
    <property type="protein sequence ID" value="SHE71166.1"/>
    <property type="molecule type" value="Genomic_DNA"/>
</dbReference>
<dbReference type="STRING" id="1121881.SAMN02745225_01398"/>
<keyword evidence="1" id="KW-0500">Molybdenum</keyword>
<dbReference type="GO" id="GO:0016491">
    <property type="term" value="F:oxidoreductase activity"/>
    <property type="evidence" value="ECO:0007669"/>
    <property type="project" value="UniProtKB-KW"/>
</dbReference>